<dbReference type="SUPFAM" id="SSF52440">
    <property type="entry name" value="PreATP-grasp domain"/>
    <property type="match status" value="1"/>
</dbReference>
<evidence type="ECO:0000313" key="3">
    <source>
        <dbReference type="Proteomes" id="UP000694553"/>
    </source>
</evidence>
<proteinExistence type="predicted"/>
<dbReference type="GO" id="GO:0030672">
    <property type="term" value="C:synaptic vesicle membrane"/>
    <property type="evidence" value="ECO:0007669"/>
    <property type="project" value="TreeGrafter"/>
</dbReference>
<keyword evidence="3" id="KW-1185">Reference proteome</keyword>
<evidence type="ECO:0000313" key="2">
    <source>
        <dbReference type="Ensembl" id="ENSCMUP00000030657.1"/>
    </source>
</evidence>
<reference evidence="3" key="1">
    <citation type="submission" date="2019-10" db="EMBL/GenBank/DDBJ databases">
        <title>Corvus moneduloides (New Caledonian crow) genome, bCorMon1, primary haplotype.</title>
        <authorList>
            <person name="Rutz C."/>
            <person name="Fungtammasan C."/>
            <person name="Mountcastle J."/>
            <person name="Formenti G."/>
            <person name="Chow W."/>
            <person name="Howe K."/>
            <person name="Steele M.P."/>
            <person name="Fernandes J."/>
            <person name="Gilbert M.T.P."/>
            <person name="Fedrigo O."/>
            <person name="Jarvis E.D."/>
            <person name="Gemmell N."/>
        </authorList>
    </citation>
    <scope>NUCLEOTIDE SEQUENCE [LARGE SCALE GENOMIC DNA]</scope>
</reference>
<evidence type="ECO:0000256" key="1">
    <source>
        <dbReference type="SAM" id="MobiDB-lite"/>
    </source>
</evidence>
<name>A0A8U7NST8_CORMO</name>
<organism evidence="2 3">
    <name type="scientific">Corvus moneduloides</name>
    <name type="common">New Caledonian crow</name>
    <dbReference type="NCBI Taxonomy" id="1196302"/>
    <lineage>
        <taxon>Eukaryota</taxon>
        <taxon>Metazoa</taxon>
        <taxon>Chordata</taxon>
        <taxon>Craniata</taxon>
        <taxon>Vertebrata</taxon>
        <taxon>Euteleostomi</taxon>
        <taxon>Archelosauria</taxon>
        <taxon>Archosauria</taxon>
        <taxon>Dinosauria</taxon>
        <taxon>Saurischia</taxon>
        <taxon>Theropoda</taxon>
        <taxon>Coelurosauria</taxon>
        <taxon>Aves</taxon>
        <taxon>Neognathae</taxon>
        <taxon>Neoaves</taxon>
        <taxon>Telluraves</taxon>
        <taxon>Australaves</taxon>
        <taxon>Passeriformes</taxon>
        <taxon>Corvoidea</taxon>
        <taxon>Corvidae</taxon>
        <taxon>Corvus</taxon>
    </lineage>
</organism>
<reference evidence="2" key="3">
    <citation type="submission" date="2025-09" db="UniProtKB">
        <authorList>
            <consortium name="Ensembl"/>
        </authorList>
    </citation>
    <scope>IDENTIFICATION</scope>
</reference>
<accession>A0A8U7NST8</accession>
<protein>
    <submittedName>
        <fullName evidence="2">Uncharacterized protein</fullName>
    </submittedName>
</protein>
<dbReference type="Gene3D" id="3.40.50.20">
    <property type="match status" value="1"/>
</dbReference>
<reference evidence="2" key="2">
    <citation type="submission" date="2025-08" db="UniProtKB">
        <authorList>
            <consortium name="Ensembl"/>
        </authorList>
    </citation>
    <scope>IDENTIFICATION</scope>
</reference>
<dbReference type="PANTHER" id="PTHR10841">
    <property type="entry name" value="SYNAPSIN"/>
    <property type="match status" value="1"/>
</dbReference>
<dbReference type="InterPro" id="IPR019736">
    <property type="entry name" value="Synapsin_P_site"/>
</dbReference>
<dbReference type="Proteomes" id="UP000694553">
    <property type="component" value="Unassembled WGS sequence"/>
</dbReference>
<dbReference type="Pfam" id="PF02078">
    <property type="entry name" value="Synapsin"/>
    <property type="match status" value="1"/>
</dbReference>
<dbReference type="InterPro" id="IPR020897">
    <property type="entry name" value="Synapsin_pre-ATP-grasp_dom"/>
</dbReference>
<dbReference type="Pfam" id="PF10581">
    <property type="entry name" value="Synapsin_N"/>
    <property type="match status" value="1"/>
</dbReference>
<feature type="region of interest" description="Disordered" evidence="1">
    <location>
        <begin position="14"/>
        <end position="46"/>
    </location>
</feature>
<feature type="compositionally biased region" description="Gly residues" evidence="1">
    <location>
        <begin position="14"/>
        <end position="40"/>
    </location>
</feature>
<dbReference type="PANTHER" id="PTHR10841:SF24">
    <property type="entry name" value="SYNAPSIN-1"/>
    <property type="match status" value="1"/>
</dbReference>
<dbReference type="AlphaFoldDB" id="A0A8U7NST8"/>
<dbReference type="Ensembl" id="ENSCMUT00000034343.1">
    <property type="protein sequence ID" value="ENSCMUP00000030657.1"/>
    <property type="gene ID" value="ENSCMUG00000017008.1"/>
</dbReference>
<dbReference type="InterPro" id="IPR016185">
    <property type="entry name" value="PreATP-grasp_dom_sf"/>
</dbReference>
<dbReference type="GO" id="GO:0007269">
    <property type="term" value="P:neurotransmitter secretion"/>
    <property type="evidence" value="ECO:0007669"/>
    <property type="project" value="TreeGrafter"/>
</dbReference>
<sequence length="178" mass="18224">MEFLRRRLSDGNFLAGGMGGDPPGAGPGVGGTPPGGGGAGRPLRTPPTAPLLLVIAPPGTDWVKPFKGKSVHGDVELRVEQAQFSELSLAASTHGALSVTIDTPRGGTRRVRPDFVLVREPPEGGAGDAPRKLLVGLHLGGVPSTDPLPALYGFAHPPCLVRAALGGTGEHWEGIGRD</sequence>